<keyword evidence="3" id="KW-1185">Reference proteome</keyword>
<protein>
    <recommendedName>
        <fullName evidence="4">Secreted protein</fullName>
    </recommendedName>
</protein>
<dbReference type="Proteomes" id="UP000050525">
    <property type="component" value="Unassembled WGS sequence"/>
</dbReference>
<accession>A0A151NJ84</accession>
<comment type="caution">
    <text evidence="2">The sequence shown here is derived from an EMBL/GenBank/DDBJ whole genome shotgun (WGS) entry which is preliminary data.</text>
</comment>
<gene>
    <name evidence="2" type="ORF">Y1Q_0020883</name>
</gene>
<sequence length="120" mass="13324">MDQLKALSCFTSLLACLFSTDGNDFTVWAFFQKKEHLLLEHFWLAQAKSCLGLGAAGEVDWRPGHHVLCTWVLAAAGRSCQCPNPNEVFEDTDQIGNAGGRQTGNVEERNVSLLFHLMLK</sequence>
<feature type="signal peptide" evidence="1">
    <location>
        <begin position="1"/>
        <end position="22"/>
    </location>
</feature>
<evidence type="ECO:0008006" key="4">
    <source>
        <dbReference type="Google" id="ProtNLM"/>
    </source>
</evidence>
<evidence type="ECO:0000256" key="1">
    <source>
        <dbReference type="SAM" id="SignalP"/>
    </source>
</evidence>
<reference evidence="2 3" key="1">
    <citation type="journal article" date="2012" name="Genome Biol.">
        <title>Sequencing three crocodilian genomes to illuminate the evolution of archosaurs and amniotes.</title>
        <authorList>
            <person name="St John J.A."/>
            <person name="Braun E.L."/>
            <person name="Isberg S.R."/>
            <person name="Miles L.G."/>
            <person name="Chong A.Y."/>
            <person name="Gongora J."/>
            <person name="Dalzell P."/>
            <person name="Moran C."/>
            <person name="Bed'hom B."/>
            <person name="Abzhanov A."/>
            <person name="Burgess S.C."/>
            <person name="Cooksey A.M."/>
            <person name="Castoe T.A."/>
            <person name="Crawford N.G."/>
            <person name="Densmore L.D."/>
            <person name="Drew J.C."/>
            <person name="Edwards S.V."/>
            <person name="Faircloth B.C."/>
            <person name="Fujita M.K."/>
            <person name="Greenwold M.J."/>
            <person name="Hoffmann F.G."/>
            <person name="Howard J.M."/>
            <person name="Iguchi T."/>
            <person name="Janes D.E."/>
            <person name="Khan S.Y."/>
            <person name="Kohno S."/>
            <person name="de Koning A.J."/>
            <person name="Lance S.L."/>
            <person name="McCarthy F.M."/>
            <person name="McCormack J.E."/>
            <person name="Merchant M.E."/>
            <person name="Peterson D.G."/>
            <person name="Pollock D.D."/>
            <person name="Pourmand N."/>
            <person name="Raney B.J."/>
            <person name="Roessler K.A."/>
            <person name="Sanford J.R."/>
            <person name="Sawyer R.H."/>
            <person name="Schmidt C.J."/>
            <person name="Triplett E.W."/>
            <person name="Tuberville T.D."/>
            <person name="Venegas-Anaya M."/>
            <person name="Howard J.T."/>
            <person name="Jarvis E.D."/>
            <person name="Guillette L.J.Jr."/>
            <person name="Glenn T.C."/>
            <person name="Green R.E."/>
            <person name="Ray D.A."/>
        </authorList>
    </citation>
    <scope>NUCLEOTIDE SEQUENCE [LARGE SCALE GENOMIC DNA]</scope>
    <source>
        <strain evidence="2">KSC_2009_1</strain>
    </source>
</reference>
<feature type="chain" id="PRO_5007586107" description="Secreted protein" evidence="1">
    <location>
        <begin position="23"/>
        <end position="120"/>
    </location>
</feature>
<dbReference type="PROSITE" id="PS51257">
    <property type="entry name" value="PROKAR_LIPOPROTEIN"/>
    <property type="match status" value="1"/>
</dbReference>
<name>A0A151NJ84_ALLMI</name>
<evidence type="ECO:0000313" key="2">
    <source>
        <dbReference type="EMBL" id="KYO36856.1"/>
    </source>
</evidence>
<dbReference type="EMBL" id="AKHW03002907">
    <property type="protein sequence ID" value="KYO36856.1"/>
    <property type="molecule type" value="Genomic_DNA"/>
</dbReference>
<organism evidence="2 3">
    <name type="scientific">Alligator mississippiensis</name>
    <name type="common">American alligator</name>
    <dbReference type="NCBI Taxonomy" id="8496"/>
    <lineage>
        <taxon>Eukaryota</taxon>
        <taxon>Metazoa</taxon>
        <taxon>Chordata</taxon>
        <taxon>Craniata</taxon>
        <taxon>Vertebrata</taxon>
        <taxon>Euteleostomi</taxon>
        <taxon>Archelosauria</taxon>
        <taxon>Archosauria</taxon>
        <taxon>Crocodylia</taxon>
        <taxon>Alligatoridae</taxon>
        <taxon>Alligatorinae</taxon>
        <taxon>Alligator</taxon>
    </lineage>
</organism>
<keyword evidence="1" id="KW-0732">Signal</keyword>
<dbReference type="AlphaFoldDB" id="A0A151NJ84"/>
<evidence type="ECO:0000313" key="3">
    <source>
        <dbReference type="Proteomes" id="UP000050525"/>
    </source>
</evidence>
<proteinExistence type="predicted"/>